<dbReference type="InterPro" id="IPR009003">
    <property type="entry name" value="Peptidase_S1_PA"/>
</dbReference>
<dbReference type="SUPFAM" id="SSF50494">
    <property type="entry name" value="Trypsin-like serine proteases"/>
    <property type="match status" value="1"/>
</dbReference>
<feature type="non-terminal residue" evidence="3">
    <location>
        <position position="180"/>
    </location>
</feature>
<dbReference type="GO" id="GO:0006508">
    <property type="term" value="P:proteolysis"/>
    <property type="evidence" value="ECO:0007669"/>
    <property type="project" value="UniProtKB-KW"/>
</dbReference>
<keyword evidence="2" id="KW-0378">Hydrolase</keyword>
<protein>
    <submittedName>
        <fullName evidence="3">Serine protease PepA</fullName>
    </submittedName>
</protein>
<accession>T0ZXR1</accession>
<name>T0ZXR1_9ZZZZ</name>
<dbReference type="EMBL" id="AUZY01007596">
    <property type="protein sequence ID" value="EQD49397.1"/>
    <property type="molecule type" value="Genomic_DNA"/>
</dbReference>
<dbReference type="PRINTS" id="PR00834">
    <property type="entry name" value="PROTEASES2C"/>
</dbReference>
<evidence type="ECO:0000313" key="3">
    <source>
        <dbReference type="EMBL" id="EQD49397.1"/>
    </source>
</evidence>
<dbReference type="PANTHER" id="PTHR43343:SF3">
    <property type="entry name" value="PROTEASE DO-LIKE 8, CHLOROPLASTIC"/>
    <property type="match status" value="1"/>
</dbReference>
<dbReference type="AlphaFoldDB" id="T0ZXR1"/>
<organism evidence="3">
    <name type="scientific">mine drainage metagenome</name>
    <dbReference type="NCBI Taxonomy" id="410659"/>
    <lineage>
        <taxon>unclassified sequences</taxon>
        <taxon>metagenomes</taxon>
        <taxon>ecological metagenomes</taxon>
    </lineage>
</organism>
<reference evidence="3" key="2">
    <citation type="journal article" date="2014" name="ISME J.">
        <title>Microbial stratification in low pH oxic and suboxic macroscopic growths along an acid mine drainage.</title>
        <authorList>
            <person name="Mendez-Garcia C."/>
            <person name="Mesa V."/>
            <person name="Sprenger R.R."/>
            <person name="Richter M."/>
            <person name="Diez M.S."/>
            <person name="Solano J."/>
            <person name="Bargiela R."/>
            <person name="Golyshina O.V."/>
            <person name="Manteca A."/>
            <person name="Ramos J.L."/>
            <person name="Gallego J.R."/>
            <person name="Llorente I."/>
            <person name="Martins Dos Santos V.A."/>
            <person name="Jensen O.N."/>
            <person name="Pelaez A.I."/>
            <person name="Sanchez J."/>
            <person name="Ferrer M."/>
        </authorList>
    </citation>
    <scope>NUCLEOTIDE SEQUENCE</scope>
</reference>
<dbReference type="InterPro" id="IPR051201">
    <property type="entry name" value="Chloro_Bact_Ser_Proteases"/>
</dbReference>
<dbReference type="GO" id="GO:0004252">
    <property type="term" value="F:serine-type endopeptidase activity"/>
    <property type="evidence" value="ECO:0007669"/>
    <property type="project" value="InterPro"/>
</dbReference>
<gene>
    <name evidence="3" type="ORF">B1B_11656</name>
</gene>
<dbReference type="Pfam" id="PF13365">
    <property type="entry name" value="Trypsin_2"/>
    <property type="match status" value="1"/>
</dbReference>
<comment type="caution">
    <text evidence="3">The sequence shown here is derived from an EMBL/GenBank/DDBJ whole genome shotgun (WGS) entry which is preliminary data.</text>
</comment>
<feature type="non-terminal residue" evidence="3">
    <location>
        <position position="1"/>
    </location>
</feature>
<dbReference type="Gene3D" id="2.40.10.120">
    <property type="match status" value="1"/>
</dbReference>
<dbReference type="PANTHER" id="PTHR43343">
    <property type="entry name" value="PEPTIDASE S12"/>
    <property type="match status" value="1"/>
</dbReference>
<evidence type="ECO:0000256" key="1">
    <source>
        <dbReference type="ARBA" id="ARBA00022670"/>
    </source>
</evidence>
<dbReference type="InterPro" id="IPR001940">
    <property type="entry name" value="Peptidase_S1C"/>
</dbReference>
<keyword evidence="1 3" id="KW-0645">Protease</keyword>
<reference evidence="3" key="1">
    <citation type="submission" date="2013-08" db="EMBL/GenBank/DDBJ databases">
        <authorList>
            <person name="Mendez C."/>
            <person name="Richter M."/>
            <person name="Ferrer M."/>
            <person name="Sanchez J."/>
        </authorList>
    </citation>
    <scope>NUCLEOTIDE SEQUENCE</scope>
</reference>
<evidence type="ECO:0000256" key="2">
    <source>
        <dbReference type="ARBA" id="ARBA00022801"/>
    </source>
</evidence>
<sequence>RRLVAGVVAGLVVASAAAGAAGFAIGRTQQTPVRSPQALGGGTFPSPFGNGGPSFSFPFGTTTPSTSAAVPKAVTRSEAGLVDINTTLNYQQSAAAGTGIVLSSNGLILTNNHVIDGATTIHVTDLGNHQTYPATVVGYDATSDVAVLRLQGASGLTTATLASSPATVGQSVYAVGNADG</sequence>
<proteinExistence type="predicted"/>